<evidence type="ECO:0000313" key="1">
    <source>
        <dbReference type="EMBL" id="GHI41916.1"/>
    </source>
</evidence>
<evidence type="ECO:0000313" key="2">
    <source>
        <dbReference type="Proteomes" id="UP001050808"/>
    </source>
</evidence>
<reference evidence="1" key="1">
    <citation type="submission" date="2024-05" db="EMBL/GenBank/DDBJ databases">
        <title>Whole genome shotgun sequence of Streptomyces violascens NBRC 12920.</title>
        <authorList>
            <person name="Komaki H."/>
            <person name="Tamura T."/>
        </authorList>
    </citation>
    <scope>NUCLEOTIDE SEQUENCE</scope>
    <source>
        <strain evidence="1">NBRC 12920</strain>
    </source>
</reference>
<protein>
    <submittedName>
        <fullName evidence="1">Uncharacterized protein</fullName>
    </submittedName>
</protein>
<gene>
    <name evidence="1" type="ORF">Sviol_63240</name>
</gene>
<sequence length="349" mass="37313">MGIWYATREDVKSALDFKETARANRAVDRALEAASRSVEGLCHRRFYPEIATRLWDWPNQQYARAWRLWLDANELISVTAVSAAGVVIPALDYNLEPNEYGPPFNRLELDIASNATFGGGATHQRNISISGLFGYRNDETITGTITEALDASETGVDVDAATSAAVGVGSLLRVDGERMAVTGRSMLDTGQTLGADLTNQVSAVTVPVASGAAFAVDEVVLIDAERMLITDIAGNQLIVKRGWDGTVLAAHTTGAHVYAPRTLTVQRAVLGTIASTHALGATVARWDPPGPVNQLTIAEALNQVLQEQAGWLRVTGGSGGQKEATLAALVALREQVWDSHGRKARTRAV</sequence>
<dbReference type="EMBL" id="BNDY01000017">
    <property type="protein sequence ID" value="GHI41916.1"/>
    <property type="molecule type" value="Genomic_DNA"/>
</dbReference>
<accession>A0ABQ3QXB1</accession>
<name>A0ABQ3QXB1_9ACTN</name>
<organism evidence="1 2">
    <name type="scientific">Streptomyces violascens</name>
    <dbReference type="NCBI Taxonomy" id="67381"/>
    <lineage>
        <taxon>Bacteria</taxon>
        <taxon>Bacillati</taxon>
        <taxon>Actinomycetota</taxon>
        <taxon>Actinomycetes</taxon>
        <taxon>Kitasatosporales</taxon>
        <taxon>Streptomycetaceae</taxon>
        <taxon>Streptomyces</taxon>
    </lineage>
</organism>
<dbReference type="RefSeq" id="WP_189963433.1">
    <property type="nucleotide sequence ID" value="NZ_BMUA01000008.1"/>
</dbReference>
<proteinExistence type="predicted"/>
<comment type="caution">
    <text evidence="1">The sequence shown here is derived from an EMBL/GenBank/DDBJ whole genome shotgun (WGS) entry which is preliminary data.</text>
</comment>
<dbReference type="Proteomes" id="UP001050808">
    <property type="component" value="Unassembled WGS sequence"/>
</dbReference>
<keyword evidence="2" id="KW-1185">Reference proteome</keyword>